<feature type="compositionally biased region" description="Basic and acidic residues" evidence="1">
    <location>
        <begin position="116"/>
        <end position="133"/>
    </location>
</feature>
<evidence type="ECO:0000313" key="4">
    <source>
        <dbReference type="Proteomes" id="UP000054321"/>
    </source>
</evidence>
<dbReference type="STRING" id="913774.A0A0C3HMR7"/>
<feature type="region of interest" description="Disordered" evidence="1">
    <location>
        <begin position="372"/>
        <end position="444"/>
    </location>
</feature>
<feature type="region of interest" description="Disordered" evidence="1">
    <location>
        <begin position="216"/>
        <end position="253"/>
    </location>
</feature>
<keyword evidence="4" id="KW-1185">Reference proteome</keyword>
<evidence type="ECO:0000256" key="1">
    <source>
        <dbReference type="SAM" id="MobiDB-lite"/>
    </source>
</evidence>
<dbReference type="GO" id="GO:0030036">
    <property type="term" value="P:actin cytoskeleton organization"/>
    <property type="evidence" value="ECO:0007669"/>
    <property type="project" value="InterPro"/>
</dbReference>
<evidence type="ECO:0000259" key="2">
    <source>
        <dbReference type="SMART" id="SM01140"/>
    </source>
</evidence>
<dbReference type="InterPro" id="IPR011989">
    <property type="entry name" value="ARM-like"/>
</dbReference>
<feature type="region of interest" description="Disordered" evidence="1">
    <location>
        <begin position="76"/>
        <end position="190"/>
    </location>
</feature>
<reference evidence="4" key="2">
    <citation type="submission" date="2015-01" db="EMBL/GenBank/DDBJ databases">
        <title>Evolutionary Origins and Diversification of the Mycorrhizal Mutualists.</title>
        <authorList>
            <consortium name="DOE Joint Genome Institute"/>
            <consortium name="Mycorrhizal Genomics Consortium"/>
            <person name="Kohler A."/>
            <person name="Kuo A."/>
            <person name="Nagy L.G."/>
            <person name="Floudas D."/>
            <person name="Copeland A."/>
            <person name="Barry K.W."/>
            <person name="Cichocki N."/>
            <person name="Veneault-Fourrey C."/>
            <person name="LaButti K."/>
            <person name="Lindquist E.A."/>
            <person name="Lipzen A."/>
            <person name="Lundell T."/>
            <person name="Morin E."/>
            <person name="Murat C."/>
            <person name="Riley R."/>
            <person name="Ohm R."/>
            <person name="Sun H."/>
            <person name="Tunlid A."/>
            <person name="Henrissat B."/>
            <person name="Grigoriev I.V."/>
            <person name="Hibbett D.S."/>
            <person name="Martin F."/>
        </authorList>
    </citation>
    <scope>NUCLEOTIDE SEQUENCE [LARGE SCALE GENOMIC DNA]</scope>
    <source>
        <strain evidence="4">Zn</strain>
    </source>
</reference>
<feature type="region of interest" description="Disordered" evidence="1">
    <location>
        <begin position="265"/>
        <end position="308"/>
    </location>
</feature>
<dbReference type="AlphaFoldDB" id="A0A0C3HMR7"/>
<dbReference type="InterPro" id="IPR010473">
    <property type="entry name" value="GTPase-bd"/>
</dbReference>
<feature type="compositionally biased region" description="Basic and acidic residues" evidence="1">
    <location>
        <begin position="278"/>
        <end position="289"/>
    </location>
</feature>
<sequence length="838" mass="93583">MASKIQQSPGGFYYNHIKPPSVLRSFMHMRTASEGAALTSNSMQNTSGGLPPYEADLAATHEHPQCKPLMELHQNQHTLPTSPKKSKDGKQHSTRDDGFKSLHKKTLSSISLKSLAGRDTDKDSKSKDKETKPNKSKKTTNLSKLLSRPKSSKSLRKEAAEQEARETKDKENQDPDTSPQDNNSSQTPPIYAQFSSTYFSNQSSAGKDLADEINLYTPRDYSPGKQRNFYDEKGRAPSLNRGDTGLLRPKSTYLPSSFSLQDISRRIGASSPRNSSELTRKISEARRPSLDNNVKAGSANAGKTVHGLSSKVVDTEPKVSGVKRQPILNDKDVDREFEAMLDRRNIPEHQRGKMRSLTMVMKRDFIRQDCAESASKNNDRTGNSSSNSSADAAASPANLLEAKSKRPRSLTFTLSRGSSKDASSPTKKLKPQATIGLHSRTSSVDGISERSKSFAASGAAAAHTLVAKAKSQLSHDFVSYLRKVRKPEIVEVGRLHKLRIILRNETVAWIEGFIGQGGMEEIVGLLHRTMEVEWREEHEDALLHEVLLCLKALSTTDLALRYISNIQDTLFPALLHLIFDEEKKGPSEFTTRNIITSLLFTYLKSAPISERASRAKTLLTYLKDPEPDESQRPVEFVLEMRRSRPYQVWCKEVVNVTKEVFWIFLHNLNVIVVPVSDKYLDSSDLNHLYMARHFPPELPPVPAAPYVGGVEWDATNYLASHLDIINGILACLPTRDERNALREQLRVSGWEKCMGGTLRLCKEKFYGCVHAALRCWVAAAAEDGWNTRDVRCGPSTENQSPVRKNTKKTTAVDPAPKIEMKLDFGREDKKAVRDDGWL</sequence>
<feature type="compositionally biased region" description="Basic and acidic residues" evidence="1">
    <location>
        <begin position="85"/>
        <end position="100"/>
    </location>
</feature>
<protein>
    <recommendedName>
        <fullName evidence="2">Formin GTPase-binding domain-containing protein</fullName>
    </recommendedName>
</protein>
<dbReference type="HOGENOM" id="CLU_008022_0_0_1"/>
<organism evidence="3 4">
    <name type="scientific">Oidiodendron maius (strain Zn)</name>
    <dbReference type="NCBI Taxonomy" id="913774"/>
    <lineage>
        <taxon>Eukaryota</taxon>
        <taxon>Fungi</taxon>
        <taxon>Dikarya</taxon>
        <taxon>Ascomycota</taxon>
        <taxon>Pezizomycotina</taxon>
        <taxon>Leotiomycetes</taxon>
        <taxon>Leotiomycetes incertae sedis</taxon>
        <taxon>Myxotrichaceae</taxon>
        <taxon>Oidiodendron</taxon>
    </lineage>
</organism>
<dbReference type="SUPFAM" id="SSF48371">
    <property type="entry name" value="ARM repeat"/>
    <property type="match status" value="1"/>
</dbReference>
<reference evidence="3 4" key="1">
    <citation type="submission" date="2014-04" db="EMBL/GenBank/DDBJ databases">
        <authorList>
            <consortium name="DOE Joint Genome Institute"/>
            <person name="Kuo A."/>
            <person name="Martino E."/>
            <person name="Perotto S."/>
            <person name="Kohler A."/>
            <person name="Nagy L.G."/>
            <person name="Floudas D."/>
            <person name="Copeland A."/>
            <person name="Barry K.W."/>
            <person name="Cichocki N."/>
            <person name="Veneault-Fourrey C."/>
            <person name="LaButti K."/>
            <person name="Lindquist E.A."/>
            <person name="Lipzen A."/>
            <person name="Lundell T."/>
            <person name="Morin E."/>
            <person name="Murat C."/>
            <person name="Sun H."/>
            <person name="Tunlid A."/>
            <person name="Henrissat B."/>
            <person name="Grigoriev I.V."/>
            <person name="Hibbett D.S."/>
            <person name="Martin F."/>
            <person name="Nordberg H.P."/>
            <person name="Cantor M.N."/>
            <person name="Hua S.X."/>
        </authorList>
    </citation>
    <scope>NUCLEOTIDE SEQUENCE [LARGE SCALE GENOMIC DNA]</scope>
    <source>
        <strain evidence="3 4">Zn</strain>
    </source>
</reference>
<dbReference type="InParanoid" id="A0A0C3HMR7"/>
<gene>
    <name evidence="3" type="ORF">OIDMADRAFT_159763</name>
</gene>
<dbReference type="Pfam" id="PF06371">
    <property type="entry name" value="Drf_GBD"/>
    <property type="match status" value="1"/>
</dbReference>
<dbReference type="OrthoDB" id="2155261at2759"/>
<dbReference type="EMBL" id="KN832873">
    <property type="protein sequence ID" value="KIN04330.1"/>
    <property type="molecule type" value="Genomic_DNA"/>
</dbReference>
<feature type="domain" description="Formin GTPase-binding" evidence="2">
    <location>
        <begin position="325"/>
        <end position="602"/>
    </location>
</feature>
<dbReference type="SMART" id="SM01140">
    <property type="entry name" value="Drf_GBD"/>
    <property type="match status" value="1"/>
</dbReference>
<feature type="compositionally biased region" description="Polar residues" evidence="1">
    <location>
        <begin position="410"/>
        <end position="426"/>
    </location>
</feature>
<feature type="region of interest" description="Disordered" evidence="1">
    <location>
        <begin position="792"/>
        <end position="812"/>
    </location>
</feature>
<feature type="compositionally biased region" description="Polar residues" evidence="1">
    <location>
        <begin position="175"/>
        <end position="190"/>
    </location>
</feature>
<accession>A0A0C3HMR7</accession>
<dbReference type="GO" id="GO:0003779">
    <property type="term" value="F:actin binding"/>
    <property type="evidence" value="ECO:0007669"/>
    <property type="project" value="InterPro"/>
</dbReference>
<proteinExistence type="predicted"/>
<dbReference type="Gene3D" id="1.25.10.10">
    <property type="entry name" value="Leucine-rich Repeat Variant"/>
    <property type="match status" value="1"/>
</dbReference>
<feature type="compositionally biased region" description="Low complexity" evidence="1">
    <location>
        <begin position="139"/>
        <end position="149"/>
    </location>
</feature>
<evidence type="ECO:0000313" key="3">
    <source>
        <dbReference type="EMBL" id="KIN04330.1"/>
    </source>
</evidence>
<name>A0A0C3HMR7_OIDMZ</name>
<feature type="compositionally biased region" description="Basic and acidic residues" evidence="1">
    <location>
        <begin position="155"/>
        <end position="173"/>
    </location>
</feature>
<dbReference type="Proteomes" id="UP000054321">
    <property type="component" value="Unassembled WGS sequence"/>
</dbReference>
<dbReference type="InterPro" id="IPR016024">
    <property type="entry name" value="ARM-type_fold"/>
</dbReference>
<dbReference type="GO" id="GO:0031267">
    <property type="term" value="F:small GTPase binding"/>
    <property type="evidence" value="ECO:0007669"/>
    <property type="project" value="InterPro"/>
</dbReference>
<feature type="compositionally biased region" description="Low complexity" evidence="1">
    <location>
        <begin position="383"/>
        <end position="398"/>
    </location>
</feature>